<sequence length="143" mass="15692">MALCRGLRLLLFRGWPIIDKPAELGRIGELLPGIPTIPVWGYMLAALCCTKPIRILAIAAWLIPGRNPAAARLDAIPRFIGLELFPKPDIDPIGEDIGRTLPIPITFPRPLRPTTLLIILPMFMAEPSPIITFLDIGCCCCSI</sequence>
<protein>
    <submittedName>
        <fullName evidence="1">Uncharacterized protein</fullName>
    </submittedName>
</protein>
<proteinExistence type="predicted"/>
<name>A0A0A9CQE6_ARUDO</name>
<organism evidence="1">
    <name type="scientific">Arundo donax</name>
    <name type="common">Giant reed</name>
    <name type="synonym">Donax arundinaceus</name>
    <dbReference type="NCBI Taxonomy" id="35708"/>
    <lineage>
        <taxon>Eukaryota</taxon>
        <taxon>Viridiplantae</taxon>
        <taxon>Streptophyta</taxon>
        <taxon>Embryophyta</taxon>
        <taxon>Tracheophyta</taxon>
        <taxon>Spermatophyta</taxon>
        <taxon>Magnoliopsida</taxon>
        <taxon>Liliopsida</taxon>
        <taxon>Poales</taxon>
        <taxon>Poaceae</taxon>
        <taxon>PACMAD clade</taxon>
        <taxon>Arundinoideae</taxon>
        <taxon>Arundineae</taxon>
        <taxon>Arundo</taxon>
    </lineage>
</organism>
<reference evidence="1" key="2">
    <citation type="journal article" date="2015" name="Data Brief">
        <title>Shoot transcriptome of the giant reed, Arundo donax.</title>
        <authorList>
            <person name="Barrero R.A."/>
            <person name="Guerrero F.D."/>
            <person name="Moolhuijzen P."/>
            <person name="Goolsby J.A."/>
            <person name="Tidwell J."/>
            <person name="Bellgard S.E."/>
            <person name="Bellgard M.I."/>
        </authorList>
    </citation>
    <scope>NUCLEOTIDE SEQUENCE</scope>
    <source>
        <tissue evidence="1">Shoot tissue taken approximately 20 cm above the soil surface</tissue>
    </source>
</reference>
<reference evidence="1" key="1">
    <citation type="submission" date="2014-09" db="EMBL/GenBank/DDBJ databases">
        <authorList>
            <person name="Magalhaes I.L.F."/>
            <person name="Oliveira U."/>
            <person name="Santos F.R."/>
            <person name="Vidigal T.H.D.A."/>
            <person name="Brescovit A.D."/>
            <person name="Santos A.J."/>
        </authorList>
    </citation>
    <scope>NUCLEOTIDE SEQUENCE</scope>
    <source>
        <tissue evidence="1">Shoot tissue taken approximately 20 cm above the soil surface</tissue>
    </source>
</reference>
<evidence type="ECO:0000313" key="1">
    <source>
        <dbReference type="EMBL" id="JAD77831.1"/>
    </source>
</evidence>
<dbReference type="EMBL" id="GBRH01220064">
    <property type="protein sequence ID" value="JAD77831.1"/>
    <property type="molecule type" value="Transcribed_RNA"/>
</dbReference>
<dbReference type="AlphaFoldDB" id="A0A0A9CQE6"/>
<accession>A0A0A9CQE6</accession>